<comment type="caution">
    <text evidence="4">The sequence shown here is derived from an EMBL/GenBank/DDBJ whole genome shotgun (WGS) entry which is preliminary data.</text>
</comment>
<organism evidence="4 5">
    <name type="scientific">Paenibacillus timonensis</name>
    <dbReference type="NCBI Taxonomy" id="225915"/>
    <lineage>
        <taxon>Bacteria</taxon>
        <taxon>Bacillati</taxon>
        <taxon>Bacillota</taxon>
        <taxon>Bacilli</taxon>
        <taxon>Bacillales</taxon>
        <taxon>Paenibacillaceae</taxon>
        <taxon>Paenibacillus</taxon>
    </lineage>
</organism>
<dbReference type="EC" id="2.3.-.-" evidence="4"/>
<name>A0ABW3S9J5_9BACL</name>
<dbReference type="CDD" id="cd04301">
    <property type="entry name" value="NAT_SF"/>
    <property type="match status" value="1"/>
</dbReference>
<dbReference type="GO" id="GO:0016746">
    <property type="term" value="F:acyltransferase activity"/>
    <property type="evidence" value="ECO:0007669"/>
    <property type="project" value="UniProtKB-KW"/>
</dbReference>
<proteinExistence type="predicted"/>
<evidence type="ECO:0000313" key="5">
    <source>
        <dbReference type="Proteomes" id="UP001597211"/>
    </source>
</evidence>
<evidence type="ECO:0000259" key="3">
    <source>
        <dbReference type="PROSITE" id="PS51186"/>
    </source>
</evidence>
<dbReference type="PANTHER" id="PTHR43877:SF2">
    <property type="entry name" value="AMINOALKYLPHOSPHONATE N-ACETYLTRANSFERASE-RELATED"/>
    <property type="match status" value="1"/>
</dbReference>
<keyword evidence="2 4" id="KW-0012">Acyltransferase</keyword>
<reference evidence="5" key="1">
    <citation type="journal article" date="2019" name="Int. J. Syst. Evol. Microbiol.">
        <title>The Global Catalogue of Microorganisms (GCM) 10K type strain sequencing project: providing services to taxonomists for standard genome sequencing and annotation.</title>
        <authorList>
            <consortium name="The Broad Institute Genomics Platform"/>
            <consortium name="The Broad Institute Genome Sequencing Center for Infectious Disease"/>
            <person name="Wu L."/>
            <person name="Ma J."/>
        </authorList>
    </citation>
    <scope>NUCLEOTIDE SEQUENCE [LARGE SCALE GENOMIC DNA]</scope>
    <source>
        <strain evidence="5">CCUG 48216</strain>
    </source>
</reference>
<dbReference type="PANTHER" id="PTHR43877">
    <property type="entry name" value="AMINOALKYLPHOSPHONATE N-ACETYLTRANSFERASE-RELATED-RELATED"/>
    <property type="match status" value="1"/>
</dbReference>
<dbReference type="InterPro" id="IPR000182">
    <property type="entry name" value="GNAT_dom"/>
</dbReference>
<evidence type="ECO:0000313" key="4">
    <source>
        <dbReference type="EMBL" id="MFD1181155.1"/>
    </source>
</evidence>
<accession>A0ABW3S9J5</accession>
<sequence length="197" mass="21735">MVEGIHIVPLVPADREEACRVFEQTIPEAFAGEGLGDLIEEIRREVEGKKRLVDAALRTAPDLDPLQPWPHAAEGTVFFLIAKADREVVGTISYGPRGKEIAECTRRALDDVGELGSLYVLPAYQGQGIGAALIQALAEELKERGIERFCLDSGYKRAQQKWLRKFGAPYAVAKDYWGPGQDHLVWLCNVGDYLGGQ</sequence>
<evidence type="ECO:0000256" key="1">
    <source>
        <dbReference type="ARBA" id="ARBA00022679"/>
    </source>
</evidence>
<dbReference type="RefSeq" id="WP_240268549.1">
    <property type="nucleotide sequence ID" value="NZ_JAKSXN010000013.1"/>
</dbReference>
<protein>
    <submittedName>
        <fullName evidence="4">GNAT family N-acetyltransferase</fullName>
        <ecNumber evidence="4">2.3.-.-</ecNumber>
    </submittedName>
</protein>
<dbReference type="SUPFAM" id="SSF55729">
    <property type="entry name" value="Acyl-CoA N-acyltransferases (Nat)"/>
    <property type="match status" value="1"/>
</dbReference>
<dbReference type="Pfam" id="PF00583">
    <property type="entry name" value="Acetyltransf_1"/>
    <property type="match status" value="1"/>
</dbReference>
<dbReference type="PROSITE" id="PS51186">
    <property type="entry name" value="GNAT"/>
    <property type="match status" value="1"/>
</dbReference>
<dbReference type="InterPro" id="IPR016181">
    <property type="entry name" value="Acyl_CoA_acyltransferase"/>
</dbReference>
<feature type="domain" description="N-acetyltransferase" evidence="3">
    <location>
        <begin position="5"/>
        <end position="191"/>
    </location>
</feature>
<keyword evidence="5" id="KW-1185">Reference proteome</keyword>
<dbReference type="Proteomes" id="UP001597211">
    <property type="component" value="Unassembled WGS sequence"/>
</dbReference>
<dbReference type="EMBL" id="JBHTKZ010000009">
    <property type="protein sequence ID" value="MFD1181155.1"/>
    <property type="molecule type" value="Genomic_DNA"/>
</dbReference>
<dbReference type="Gene3D" id="3.40.630.30">
    <property type="match status" value="1"/>
</dbReference>
<evidence type="ECO:0000256" key="2">
    <source>
        <dbReference type="ARBA" id="ARBA00023315"/>
    </source>
</evidence>
<dbReference type="InterPro" id="IPR050832">
    <property type="entry name" value="Bact_Acetyltransf"/>
</dbReference>
<keyword evidence="1 4" id="KW-0808">Transferase</keyword>
<gene>
    <name evidence="4" type="ORF">ACFQ2Z_07280</name>
</gene>